<dbReference type="EMBL" id="BK014842">
    <property type="protein sequence ID" value="DAD78329.1"/>
    <property type="molecule type" value="Genomic_DNA"/>
</dbReference>
<name>A0A8S5M7L8_9CAUD</name>
<sequence>MATIIDKPDALSLSGNMRRFVLGAKEAVSFILKKGTATLLEQSYEPGPDKMVTIDVREVVESQLSYTLDTSQEIYSQNTIFADFTATIDGTSHSFRAIRCGIADLADTPGNWLKSHFLTWQPKVKEVTYYSPEWLTYYAISDCTVKAKATFPDKSSSTTSLKGMTAGECVTLNLQYAIVAKLFGNKYPSYLEVYAEAGGARLSVSQFYKFTDIHSEDEQWFLFENSLGGMDTFRAHGVNRLQAEHGHLIAELGENLSEYNVETDRKFVKNTGFLDDYSRRWLLDFFPSRAKYIYEASMIRRIIVTESDATYTSNDLPSSYTFTYRLSEISRYLNLIRNEKELPDNLTVPNLSSPDFIFPPRLAELPRQELGEGVLFPAFDPHNPKASVATFGVIHDTIRNSIIKELGDTWRAIVNEAGGSGGTGDGIYHIKLDDLTEPSDENGFTALRTLKEILKPISALDDRYLRKDIDDTAAGNITFEKDIILAGLDSSIYSDRDANGFGHENGFRLFADGTMWLKDLRVKNDSMFAGSLSSPMFASGFPNGTGWMLAPYIRTNAAGINETRYKLEIDDIAVRGTLRVYEFIVSQLLGENDNRIFSAMMEVDHYDANSGRIYLDTDGGRLYNPFRKGDILMVQQFQGDPTLENNYQMVKQYELKVVSVGVGYLSDGENRLDWLTFENFVGDLSQVTKRDTLCRVDNPDNSTRSGIIKITTVDEFGTPYMDVIRGMKTDPENCVKVRIGNLNGLVTPYFGRLDGDGAYVENLYARGKFILSDTGEDVSTLFQVMNGKLSSEMSSIRHEIAEKDNYLTNSSFSEDIVGWEPGNDVSLFTVSERYIPVNDSLYSEKDRITGIVRVLNRLALCIKNSTIRQLNAKLSRRPEGLVEMPDGTTKWPTFYISFMCKVKTAGTLTIGFPGQDLYETKAMTPTDAFAQEEFIGEWDGTGDFTISHTGEIFIYNLLLTSRPLDDFRVEMSTKLEQTNERVGMYANKVDNLKGTVTDMGLVLDNTNGTLSAYVTKTDNNSKTITDLGLRIDGINDSLYLYATSSELSGLRNDLSASIEVNARSITQKVSTTDYNGDTVVSMINQTASTVTIKGNKIDLNGVLIDHNGKIYASLIDADSITSNIVKIGNFVWGGSALAGTPGTTLIISGAATIGFSNGYAAQFGGKVYIDGALSCSSITASGYGNIHCDTLSSVGNVWSSGDYYCRGHQGVSFGTDVDLDKIRLRVVGGIIVGYQNE</sequence>
<protein>
    <submittedName>
        <fullName evidence="1">Tail protein</fullName>
    </submittedName>
</protein>
<accession>A0A8S5M7L8</accession>
<evidence type="ECO:0000313" key="1">
    <source>
        <dbReference type="EMBL" id="DAD78329.1"/>
    </source>
</evidence>
<reference evidence="1" key="1">
    <citation type="journal article" date="2021" name="Proc. Natl. Acad. Sci. U.S.A.">
        <title>A Catalog of Tens of Thousands of Viruses from Human Metagenomes Reveals Hidden Associations with Chronic Diseases.</title>
        <authorList>
            <person name="Tisza M.J."/>
            <person name="Buck C.B."/>
        </authorList>
    </citation>
    <scope>NUCLEOTIDE SEQUENCE</scope>
    <source>
        <strain evidence="1">CtPAi1</strain>
    </source>
</reference>
<proteinExistence type="predicted"/>
<organism evidence="1">
    <name type="scientific">Siphoviridae sp. ctPAi1</name>
    <dbReference type="NCBI Taxonomy" id="2826320"/>
    <lineage>
        <taxon>Viruses</taxon>
        <taxon>Duplodnaviria</taxon>
        <taxon>Heunggongvirae</taxon>
        <taxon>Uroviricota</taxon>
        <taxon>Caudoviricetes</taxon>
    </lineage>
</organism>